<dbReference type="InterPro" id="IPR006157">
    <property type="entry name" value="FolB_dom"/>
</dbReference>
<sequence>MYKLKLTEVILDVYLGVYDFEQEQLQQVKLDLIISYHKAPVGCVSDDLNETICYASINELLLKTARQKRYQLIEHLAQSLLDVLKEMLEAYKVDIYLELHKKPPLDNVALASFCVEYVCAR</sequence>
<reference evidence="2" key="1">
    <citation type="journal article" date="2014" name="Int. J. Syst. Evol. Microbiol.">
        <title>Complete genome sequence of Corynebacterium casei LMG S-19264T (=DSM 44701T), isolated from a smear-ripened cheese.</title>
        <authorList>
            <consortium name="US DOE Joint Genome Institute (JGI-PGF)"/>
            <person name="Walter F."/>
            <person name="Albersmeier A."/>
            <person name="Kalinowski J."/>
            <person name="Ruckert C."/>
        </authorList>
    </citation>
    <scope>NUCLEOTIDE SEQUENCE</scope>
    <source>
        <strain evidence="2">CGMCC 1.15758</strain>
    </source>
</reference>
<comment type="caution">
    <text evidence="2">The sequence shown here is derived from an EMBL/GenBank/DDBJ whole genome shotgun (WGS) entry which is preliminary data.</text>
</comment>
<feature type="domain" description="Dihydroneopterin aldolase/epimerase" evidence="1">
    <location>
        <begin position="4"/>
        <end position="117"/>
    </location>
</feature>
<dbReference type="SUPFAM" id="SSF55620">
    <property type="entry name" value="Tetrahydrobiopterin biosynthesis enzymes-like"/>
    <property type="match status" value="1"/>
</dbReference>
<dbReference type="SMART" id="SM00905">
    <property type="entry name" value="FolB"/>
    <property type="match status" value="1"/>
</dbReference>
<dbReference type="NCBIfam" id="TIGR00526">
    <property type="entry name" value="folB_dom"/>
    <property type="match status" value="1"/>
</dbReference>
<dbReference type="RefSeq" id="WP_117003421.1">
    <property type="nucleotide sequence ID" value="NZ_BMJS01000027.1"/>
</dbReference>
<evidence type="ECO:0000259" key="1">
    <source>
        <dbReference type="SMART" id="SM00905"/>
    </source>
</evidence>
<dbReference type="GO" id="GO:0004150">
    <property type="term" value="F:dihydroneopterin aldolase activity"/>
    <property type="evidence" value="ECO:0007669"/>
    <property type="project" value="InterPro"/>
</dbReference>
<name>A0A8J3E901_9GAMM</name>
<keyword evidence="3" id="KW-1185">Reference proteome</keyword>
<organism evidence="2 3">
    <name type="scientific">Cysteiniphilum litorale</name>
    <dbReference type="NCBI Taxonomy" id="2056700"/>
    <lineage>
        <taxon>Bacteria</taxon>
        <taxon>Pseudomonadati</taxon>
        <taxon>Pseudomonadota</taxon>
        <taxon>Gammaproteobacteria</taxon>
        <taxon>Thiotrichales</taxon>
        <taxon>Fastidiosibacteraceae</taxon>
        <taxon>Cysteiniphilum</taxon>
    </lineage>
</organism>
<gene>
    <name evidence="2" type="ORF">GCM10010995_20950</name>
</gene>
<dbReference type="OrthoDB" id="5604514at2"/>
<dbReference type="GO" id="GO:0006760">
    <property type="term" value="P:folic acid-containing compound metabolic process"/>
    <property type="evidence" value="ECO:0007669"/>
    <property type="project" value="InterPro"/>
</dbReference>
<dbReference type="Proteomes" id="UP000636949">
    <property type="component" value="Unassembled WGS sequence"/>
</dbReference>
<proteinExistence type="predicted"/>
<evidence type="ECO:0000313" key="2">
    <source>
        <dbReference type="EMBL" id="GGG03332.1"/>
    </source>
</evidence>
<accession>A0A8J3E901</accession>
<dbReference type="Gene3D" id="3.30.1130.10">
    <property type="match status" value="1"/>
</dbReference>
<dbReference type="InterPro" id="IPR043133">
    <property type="entry name" value="GTP-CH-I_C/QueF"/>
</dbReference>
<protein>
    <recommendedName>
        <fullName evidence="1">Dihydroneopterin aldolase/epimerase domain-containing protein</fullName>
    </recommendedName>
</protein>
<dbReference type="AlphaFoldDB" id="A0A8J3E901"/>
<dbReference type="EMBL" id="BMJS01000027">
    <property type="protein sequence ID" value="GGG03332.1"/>
    <property type="molecule type" value="Genomic_DNA"/>
</dbReference>
<reference evidence="2" key="2">
    <citation type="submission" date="2020-09" db="EMBL/GenBank/DDBJ databases">
        <authorList>
            <person name="Sun Q."/>
            <person name="Zhou Y."/>
        </authorList>
    </citation>
    <scope>NUCLEOTIDE SEQUENCE</scope>
    <source>
        <strain evidence="2">CGMCC 1.15758</strain>
    </source>
</reference>
<evidence type="ECO:0000313" key="3">
    <source>
        <dbReference type="Proteomes" id="UP000636949"/>
    </source>
</evidence>
<dbReference type="Pfam" id="PF02152">
    <property type="entry name" value="FolB"/>
    <property type="match status" value="1"/>
</dbReference>